<dbReference type="EMBL" id="JACXSX010000001">
    <property type="protein sequence ID" value="MBD3743752.1"/>
    <property type="molecule type" value="Genomic_DNA"/>
</dbReference>
<gene>
    <name evidence="1" type="ORF">IE980_09105</name>
</gene>
<accession>A0A927HYG6</accession>
<reference evidence="1" key="1">
    <citation type="submission" date="2020-07" db="EMBL/GenBank/DDBJ databases">
        <title>Clinical and genomic characterization of carbapenemase-producing Enterobacterales causing secondary infections during the COVID-19 crisis at a New York City hospital.</title>
        <authorList>
            <person name="Gomez-Simmonds A."/>
            <person name="Annavajhala M.K."/>
            <person name="Uhlemann A.-C."/>
        </authorList>
    </citation>
    <scope>NUCLEOTIDE SEQUENCE</scope>
    <source>
        <strain evidence="1">KP1828</strain>
    </source>
</reference>
<protein>
    <submittedName>
        <fullName evidence="1">Uncharacterized protein</fullName>
    </submittedName>
</protein>
<proteinExistence type="predicted"/>
<evidence type="ECO:0000313" key="2">
    <source>
        <dbReference type="Proteomes" id="UP000623974"/>
    </source>
</evidence>
<name>A0A927HYG6_KLEPN</name>
<sequence length="111" mass="11986">MQESFNDLAGDAFSMSSQERQRAYGLFKSAYAGELLNNPDLDSGDRADAAKSVNDKIAGKAILYATGGVLKYRGTDVVAPYGMGEDDFTSKWITQGPKHLRGLAPRLISPL</sequence>
<evidence type="ECO:0000313" key="1">
    <source>
        <dbReference type="EMBL" id="MBD3743752.1"/>
    </source>
</evidence>
<dbReference type="Proteomes" id="UP000623974">
    <property type="component" value="Unassembled WGS sequence"/>
</dbReference>
<organism evidence="1 2">
    <name type="scientific">Klebsiella pneumoniae</name>
    <dbReference type="NCBI Taxonomy" id="573"/>
    <lineage>
        <taxon>Bacteria</taxon>
        <taxon>Pseudomonadati</taxon>
        <taxon>Pseudomonadota</taxon>
        <taxon>Gammaproteobacteria</taxon>
        <taxon>Enterobacterales</taxon>
        <taxon>Enterobacteriaceae</taxon>
        <taxon>Klebsiella/Raoultella group</taxon>
        <taxon>Klebsiella</taxon>
        <taxon>Klebsiella pneumoniae complex</taxon>
    </lineage>
</organism>
<comment type="caution">
    <text evidence="1">The sequence shown here is derived from an EMBL/GenBank/DDBJ whole genome shotgun (WGS) entry which is preliminary data.</text>
</comment>
<dbReference type="AlphaFoldDB" id="A0A927HYG6"/>